<evidence type="ECO:0000313" key="1">
    <source>
        <dbReference type="EMBL" id="VEL41743.1"/>
    </source>
</evidence>
<keyword evidence="2" id="KW-1185">Reference proteome</keyword>
<accession>A0A448XPG6</accession>
<reference evidence="1" key="1">
    <citation type="submission" date="2018-11" db="EMBL/GenBank/DDBJ databases">
        <authorList>
            <consortium name="Pathogen Informatics"/>
        </authorList>
    </citation>
    <scope>NUCLEOTIDE SEQUENCE</scope>
</reference>
<sequence>MIGQHEKIDELDIQKNVLLIRFTHSLGEIHEDCEITKLTAVQGRDPVLRVEGRGKRDKTPLNWPDELFITFSVCLDRPSERETMPFWIVHLQPRGSLGSKKREKRYSS</sequence>
<dbReference type="AlphaFoldDB" id="A0A448XPG6"/>
<organism evidence="1 2">
    <name type="scientific">Protopolystoma xenopodis</name>
    <dbReference type="NCBI Taxonomy" id="117903"/>
    <lineage>
        <taxon>Eukaryota</taxon>
        <taxon>Metazoa</taxon>
        <taxon>Spiralia</taxon>
        <taxon>Lophotrochozoa</taxon>
        <taxon>Platyhelminthes</taxon>
        <taxon>Monogenea</taxon>
        <taxon>Polyopisthocotylea</taxon>
        <taxon>Polystomatidea</taxon>
        <taxon>Polystomatidae</taxon>
        <taxon>Protopolystoma</taxon>
    </lineage>
</organism>
<dbReference type="EMBL" id="CAAALY010270830">
    <property type="protein sequence ID" value="VEL41743.1"/>
    <property type="molecule type" value="Genomic_DNA"/>
</dbReference>
<proteinExistence type="predicted"/>
<name>A0A448XPG6_9PLAT</name>
<dbReference type="Proteomes" id="UP000784294">
    <property type="component" value="Unassembled WGS sequence"/>
</dbReference>
<protein>
    <submittedName>
        <fullName evidence="1">Uncharacterized protein</fullName>
    </submittedName>
</protein>
<evidence type="ECO:0000313" key="2">
    <source>
        <dbReference type="Proteomes" id="UP000784294"/>
    </source>
</evidence>
<comment type="caution">
    <text evidence="1">The sequence shown here is derived from an EMBL/GenBank/DDBJ whole genome shotgun (WGS) entry which is preliminary data.</text>
</comment>
<gene>
    <name evidence="1" type="ORF">PXEA_LOCUS35183</name>
</gene>